<dbReference type="EMBL" id="ML120446">
    <property type="protein sequence ID" value="RPA93830.1"/>
    <property type="molecule type" value="Genomic_DNA"/>
</dbReference>
<evidence type="ECO:0000259" key="1">
    <source>
        <dbReference type="Pfam" id="PF01593"/>
    </source>
</evidence>
<evidence type="ECO:0000313" key="3">
    <source>
        <dbReference type="Proteomes" id="UP000276215"/>
    </source>
</evidence>
<gene>
    <name evidence="2" type="ORF">L873DRAFT_1703647</name>
</gene>
<dbReference type="InterPro" id="IPR050281">
    <property type="entry name" value="Flavin_monoamine_oxidase"/>
</dbReference>
<dbReference type="STRING" id="1336337.A0A3N4JBN4"/>
<dbReference type="GO" id="GO:0003682">
    <property type="term" value="F:chromatin binding"/>
    <property type="evidence" value="ECO:0007669"/>
    <property type="project" value="TreeGrafter"/>
</dbReference>
<protein>
    <submittedName>
        <fullName evidence="2">Amine oxidase</fullName>
    </submittedName>
</protein>
<dbReference type="SUPFAM" id="SSF51905">
    <property type="entry name" value="FAD/NAD(P)-binding domain"/>
    <property type="match status" value="1"/>
</dbReference>
<sequence length="327" mass="36287">MSPMAPNIDGTADILPPISTELPKELNFIGKTPTVAVIGGGMSGLRAAQVLLQKGYKVVVYEARDRLGGRIFTSNNLGKAVDLGPNWIHGTENNPVLSLAEISGSKLHHFSEQCPTYGFDGKPLDQAEAEELSELMWKVIERAVEYSKHCHSAIPVEKSFYDYCVEKAEELFGTKVVNDEKRKKELWLSLAEMWGTFIGSPVEKQSLKYFFLEEPLEGANIFVAGTYKSMIDTMSNPSLDAGIVRLNTPIDEIITPVPGSRNRVMLKSSQKPEENCEVDAVIVTIPLGCLKREMISFQPKLPKRMLEGIDSLSYGTLEKVGFRYILI</sequence>
<dbReference type="GO" id="GO:0016491">
    <property type="term" value="F:oxidoreductase activity"/>
    <property type="evidence" value="ECO:0007669"/>
    <property type="project" value="InterPro"/>
</dbReference>
<dbReference type="InterPro" id="IPR036188">
    <property type="entry name" value="FAD/NAD-bd_sf"/>
</dbReference>
<evidence type="ECO:0000313" key="2">
    <source>
        <dbReference type="EMBL" id="RPA93830.1"/>
    </source>
</evidence>
<accession>A0A3N4JBN4</accession>
<keyword evidence="3" id="KW-1185">Reference proteome</keyword>
<proteinExistence type="predicted"/>
<feature type="domain" description="Amine oxidase" evidence="1">
    <location>
        <begin position="42"/>
        <end position="324"/>
    </location>
</feature>
<dbReference type="PANTHER" id="PTHR10742">
    <property type="entry name" value="FLAVIN MONOAMINE OXIDASE"/>
    <property type="match status" value="1"/>
</dbReference>
<dbReference type="Pfam" id="PF01593">
    <property type="entry name" value="Amino_oxidase"/>
    <property type="match status" value="1"/>
</dbReference>
<dbReference type="AlphaFoldDB" id="A0A3N4JBN4"/>
<dbReference type="PRINTS" id="PR00419">
    <property type="entry name" value="ADXRDTASE"/>
</dbReference>
<dbReference type="OrthoDB" id="5046242at2759"/>
<name>A0A3N4JBN4_9PEZI</name>
<dbReference type="Gene3D" id="3.50.50.60">
    <property type="entry name" value="FAD/NAD(P)-binding domain"/>
    <property type="match status" value="1"/>
</dbReference>
<dbReference type="GO" id="GO:0006338">
    <property type="term" value="P:chromatin remodeling"/>
    <property type="evidence" value="ECO:0007669"/>
    <property type="project" value="TreeGrafter"/>
</dbReference>
<dbReference type="Proteomes" id="UP000276215">
    <property type="component" value="Unassembled WGS sequence"/>
</dbReference>
<dbReference type="InterPro" id="IPR002937">
    <property type="entry name" value="Amino_oxidase"/>
</dbReference>
<organism evidence="2 3">
    <name type="scientific">Choiromyces venosus 120613-1</name>
    <dbReference type="NCBI Taxonomy" id="1336337"/>
    <lineage>
        <taxon>Eukaryota</taxon>
        <taxon>Fungi</taxon>
        <taxon>Dikarya</taxon>
        <taxon>Ascomycota</taxon>
        <taxon>Pezizomycotina</taxon>
        <taxon>Pezizomycetes</taxon>
        <taxon>Pezizales</taxon>
        <taxon>Tuberaceae</taxon>
        <taxon>Choiromyces</taxon>
    </lineage>
</organism>
<dbReference type="PANTHER" id="PTHR10742:SF414">
    <property type="entry name" value="CONTAINING AMINE OXIDASE, PUTATIVE (AFU_ORTHOLOGUE AFUA_3G12150)-RELATED"/>
    <property type="match status" value="1"/>
</dbReference>
<dbReference type="GO" id="GO:0050660">
    <property type="term" value="F:flavin adenine dinucleotide binding"/>
    <property type="evidence" value="ECO:0007669"/>
    <property type="project" value="TreeGrafter"/>
</dbReference>
<reference evidence="2 3" key="1">
    <citation type="journal article" date="2018" name="Nat. Ecol. Evol.">
        <title>Pezizomycetes genomes reveal the molecular basis of ectomycorrhizal truffle lifestyle.</title>
        <authorList>
            <person name="Murat C."/>
            <person name="Payen T."/>
            <person name="Noel B."/>
            <person name="Kuo A."/>
            <person name="Morin E."/>
            <person name="Chen J."/>
            <person name="Kohler A."/>
            <person name="Krizsan K."/>
            <person name="Balestrini R."/>
            <person name="Da Silva C."/>
            <person name="Montanini B."/>
            <person name="Hainaut M."/>
            <person name="Levati E."/>
            <person name="Barry K.W."/>
            <person name="Belfiori B."/>
            <person name="Cichocki N."/>
            <person name="Clum A."/>
            <person name="Dockter R.B."/>
            <person name="Fauchery L."/>
            <person name="Guy J."/>
            <person name="Iotti M."/>
            <person name="Le Tacon F."/>
            <person name="Lindquist E.A."/>
            <person name="Lipzen A."/>
            <person name="Malagnac F."/>
            <person name="Mello A."/>
            <person name="Molinier V."/>
            <person name="Miyauchi S."/>
            <person name="Poulain J."/>
            <person name="Riccioni C."/>
            <person name="Rubini A."/>
            <person name="Sitrit Y."/>
            <person name="Splivallo R."/>
            <person name="Traeger S."/>
            <person name="Wang M."/>
            <person name="Zifcakova L."/>
            <person name="Wipf D."/>
            <person name="Zambonelli A."/>
            <person name="Paolocci F."/>
            <person name="Nowrousian M."/>
            <person name="Ottonello S."/>
            <person name="Baldrian P."/>
            <person name="Spatafora J.W."/>
            <person name="Henrissat B."/>
            <person name="Nagy L.G."/>
            <person name="Aury J.M."/>
            <person name="Wincker P."/>
            <person name="Grigoriev I.V."/>
            <person name="Bonfante P."/>
            <person name="Martin F.M."/>
        </authorList>
    </citation>
    <scope>NUCLEOTIDE SEQUENCE [LARGE SCALE GENOMIC DNA]</scope>
    <source>
        <strain evidence="2 3">120613-1</strain>
    </source>
</reference>